<dbReference type="PANTHER" id="PTHR43741:SF2">
    <property type="entry name" value="FMN-DEPENDENT NADH:QUINONE OXIDOREDUCTASE"/>
    <property type="match status" value="1"/>
</dbReference>
<name>K4KRH3_SIMAS</name>
<evidence type="ECO:0000256" key="4">
    <source>
        <dbReference type="ARBA" id="ARBA00023027"/>
    </source>
</evidence>
<evidence type="ECO:0000313" key="8">
    <source>
        <dbReference type="EMBL" id="AFV00739.1"/>
    </source>
</evidence>
<comment type="similarity">
    <text evidence="6">Belongs to the azoreductase type 1 family.</text>
</comment>
<dbReference type="PANTHER" id="PTHR43741">
    <property type="entry name" value="FMN-DEPENDENT NADH-AZOREDUCTASE 1"/>
    <property type="match status" value="1"/>
</dbReference>
<comment type="function">
    <text evidence="6">Quinone reductase that provides resistance to thiol-specific stress caused by electrophilic quinones.</text>
</comment>
<evidence type="ECO:0000259" key="7">
    <source>
        <dbReference type="Pfam" id="PF02525"/>
    </source>
</evidence>
<evidence type="ECO:0000256" key="1">
    <source>
        <dbReference type="ARBA" id="ARBA00022630"/>
    </source>
</evidence>
<dbReference type="EMBL" id="CP003746">
    <property type="protein sequence ID" value="AFV00739.1"/>
    <property type="molecule type" value="Genomic_DNA"/>
</dbReference>
<evidence type="ECO:0000313" key="9">
    <source>
        <dbReference type="Proteomes" id="UP000000466"/>
    </source>
</evidence>
<comment type="catalytic activity">
    <reaction evidence="5">
        <text>N,N-dimethyl-1,4-phenylenediamine + anthranilate + 2 NAD(+) = 2-(4-dimethylaminophenyl)diazenylbenzoate + 2 NADH + 2 H(+)</text>
        <dbReference type="Rhea" id="RHEA:55872"/>
        <dbReference type="ChEBI" id="CHEBI:15378"/>
        <dbReference type="ChEBI" id="CHEBI:15783"/>
        <dbReference type="ChEBI" id="CHEBI:16567"/>
        <dbReference type="ChEBI" id="CHEBI:57540"/>
        <dbReference type="ChEBI" id="CHEBI:57945"/>
        <dbReference type="ChEBI" id="CHEBI:71579"/>
        <dbReference type="EC" id="1.7.1.17"/>
    </reaction>
    <physiologicalReaction direction="right-to-left" evidence="5">
        <dbReference type="Rhea" id="RHEA:55874"/>
    </physiologicalReaction>
</comment>
<comment type="function">
    <text evidence="6">Also exhibits azoreductase activity. Catalyzes the reductive cleavage of the azo bond in aromatic azo compounds to the corresponding amines.</text>
</comment>
<dbReference type="KEGG" id="saga:M5M_18050"/>
<dbReference type="HAMAP" id="MF_01216">
    <property type="entry name" value="Azoreductase_type1"/>
    <property type="match status" value="1"/>
</dbReference>
<dbReference type="SUPFAM" id="SSF52218">
    <property type="entry name" value="Flavoproteins"/>
    <property type="match status" value="1"/>
</dbReference>
<comment type="subunit">
    <text evidence="6">Homodimer.</text>
</comment>
<dbReference type="GO" id="GO:0010181">
    <property type="term" value="F:FMN binding"/>
    <property type="evidence" value="ECO:0007669"/>
    <property type="project" value="UniProtKB-UniRule"/>
</dbReference>
<dbReference type="HOGENOM" id="CLU_088964_0_0_6"/>
<reference evidence="8 9" key="1">
    <citation type="journal article" date="2013" name="Genome Announc.">
        <title>Complete genome sequence of Simiduia agarivorans SA1(T), a marine bacterium able to degrade a variety of polysaccharides.</title>
        <authorList>
            <person name="Lin S.Y."/>
            <person name="Shieh W.Y."/>
            <person name="Chen J.S."/>
            <person name="Tang S.L."/>
        </authorList>
    </citation>
    <scope>NUCLEOTIDE SEQUENCE [LARGE SCALE GENOMIC DNA]</scope>
    <source>
        <strain evidence="9">DSM 21679 / JCM 13881 / BCRC 17597 / SA1</strain>
    </source>
</reference>
<dbReference type="eggNOG" id="COG1182">
    <property type="taxonomic scope" value="Bacteria"/>
</dbReference>
<dbReference type="Proteomes" id="UP000000466">
    <property type="component" value="Chromosome"/>
</dbReference>
<keyword evidence="9" id="KW-1185">Reference proteome</keyword>
<comment type="catalytic activity">
    <reaction evidence="6">
        <text>2 a quinone + NADH + H(+) = 2 a 1,4-benzosemiquinone + NAD(+)</text>
        <dbReference type="Rhea" id="RHEA:65952"/>
        <dbReference type="ChEBI" id="CHEBI:15378"/>
        <dbReference type="ChEBI" id="CHEBI:57540"/>
        <dbReference type="ChEBI" id="CHEBI:57945"/>
        <dbReference type="ChEBI" id="CHEBI:132124"/>
        <dbReference type="ChEBI" id="CHEBI:134225"/>
    </reaction>
</comment>
<feature type="binding site" evidence="6">
    <location>
        <begin position="133"/>
        <end position="136"/>
    </location>
    <ligand>
        <name>FMN</name>
        <dbReference type="ChEBI" id="CHEBI:58210"/>
    </ligand>
</feature>
<feature type="domain" description="Flavodoxin-like fold" evidence="7">
    <location>
        <begin position="1"/>
        <end position="186"/>
    </location>
</feature>
<dbReference type="AlphaFoldDB" id="K4KRH3"/>
<dbReference type="GO" id="GO:0016655">
    <property type="term" value="F:oxidoreductase activity, acting on NAD(P)H, quinone or similar compound as acceptor"/>
    <property type="evidence" value="ECO:0007669"/>
    <property type="project" value="InterPro"/>
</dbReference>
<dbReference type="OrthoDB" id="9787136at2"/>
<dbReference type="InterPro" id="IPR023048">
    <property type="entry name" value="NADH:quinone_OxRdtase_FMN_depd"/>
</dbReference>
<keyword evidence="2 6" id="KW-0288">FMN</keyword>
<comment type="cofactor">
    <cofactor evidence="6">
        <name>FMN</name>
        <dbReference type="ChEBI" id="CHEBI:58210"/>
    </cofactor>
    <text evidence="6">Binds 1 FMN per subunit.</text>
</comment>
<dbReference type="Pfam" id="PF02525">
    <property type="entry name" value="Flavodoxin_2"/>
    <property type="match status" value="1"/>
</dbReference>
<evidence type="ECO:0000256" key="2">
    <source>
        <dbReference type="ARBA" id="ARBA00022643"/>
    </source>
</evidence>
<protein>
    <recommendedName>
        <fullName evidence="6">FMN dependent NADH:quinone oxidoreductase</fullName>
        <ecNumber evidence="6">1.6.5.-</ecNumber>
    </recommendedName>
    <alternativeName>
        <fullName evidence="6">Azo-dye reductase</fullName>
    </alternativeName>
    <alternativeName>
        <fullName evidence="6">FMN-dependent NADH-azo compound oxidoreductase</fullName>
    </alternativeName>
    <alternativeName>
        <fullName evidence="6">FMN-dependent NADH-azoreductase</fullName>
        <ecNumber evidence="6">1.7.1.17</ecNumber>
    </alternativeName>
</protein>
<organism evidence="8 9">
    <name type="scientific">Simiduia agarivorans (strain DSM 21679 / JCM 13881 / BCRC 17597 / SA1)</name>
    <dbReference type="NCBI Taxonomy" id="1117647"/>
    <lineage>
        <taxon>Bacteria</taxon>
        <taxon>Pseudomonadati</taxon>
        <taxon>Pseudomonadota</taxon>
        <taxon>Gammaproteobacteria</taxon>
        <taxon>Cellvibrionales</taxon>
        <taxon>Cellvibrionaceae</taxon>
        <taxon>Simiduia</taxon>
    </lineage>
</organism>
<dbReference type="InterPro" id="IPR003680">
    <property type="entry name" value="Flavodoxin_fold"/>
</dbReference>
<dbReference type="InterPro" id="IPR029039">
    <property type="entry name" value="Flavoprotein-like_sf"/>
</dbReference>
<feature type="binding site" evidence="6">
    <location>
        <begin position="15"/>
        <end position="17"/>
    </location>
    <ligand>
        <name>FMN</name>
        <dbReference type="ChEBI" id="CHEBI:58210"/>
    </ligand>
</feature>
<keyword evidence="1 6" id="KW-0285">Flavoprotein</keyword>
<dbReference type="Gene3D" id="3.40.50.360">
    <property type="match status" value="1"/>
</dbReference>
<feature type="binding site" evidence="6">
    <location>
        <begin position="89"/>
        <end position="92"/>
    </location>
    <ligand>
        <name>FMN</name>
        <dbReference type="ChEBI" id="CHEBI:58210"/>
    </ligand>
</feature>
<proteinExistence type="inferred from homology"/>
<accession>K4KRH3</accession>
<keyword evidence="4 6" id="KW-0520">NAD</keyword>
<dbReference type="GO" id="GO:0009055">
    <property type="term" value="F:electron transfer activity"/>
    <property type="evidence" value="ECO:0007669"/>
    <property type="project" value="UniProtKB-UniRule"/>
</dbReference>
<dbReference type="STRING" id="1117647.M5M_18050"/>
<evidence type="ECO:0000256" key="5">
    <source>
        <dbReference type="ARBA" id="ARBA00048542"/>
    </source>
</evidence>
<dbReference type="EC" id="1.6.5.-" evidence="6"/>
<evidence type="ECO:0000256" key="6">
    <source>
        <dbReference type="HAMAP-Rule" id="MF_01216"/>
    </source>
</evidence>
<keyword evidence="3 6" id="KW-0560">Oxidoreductase</keyword>
<dbReference type="InterPro" id="IPR050104">
    <property type="entry name" value="FMN-dep_NADH:Q_OxRdtase_AzoR1"/>
</dbReference>
<feature type="binding site" evidence="6">
    <location>
        <position position="9"/>
    </location>
    <ligand>
        <name>FMN</name>
        <dbReference type="ChEBI" id="CHEBI:58210"/>
    </ligand>
</feature>
<evidence type="ECO:0000256" key="3">
    <source>
        <dbReference type="ARBA" id="ARBA00023002"/>
    </source>
</evidence>
<dbReference type="EC" id="1.7.1.17" evidence="6"/>
<gene>
    <name evidence="6" type="primary">azoR</name>
    <name evidence="8" type="ordered locus">M5M_18050</name>
</gene>
<dbReference type="RefSeq" id="WP_015048891.1">
    <property type="nucleotide sequence ID" value="NC_018868.3"/>
</dbReference>
<sequence length="188" mass="20373">MRVLVLRTSILGENSSSDQLLDHWLAQHQPADVVERHLAQDPIPHLDGERFAAINATTPDAGQAAIQALSDTLIAEIEAADQIIIGLPMYNFGVPTQLKAWMDHIARAGRTFRYTANGPEGLLADKPVTVFATRGGAYADTPMDHQAPFVKQFLGFIGLKSVDFIYAETLAGPNRDQVLNNAKTAIAA</sequence>
<dbReference type="GO" id="GO:0016652">
    <property type="term" value="F:oxidoreductase activity, acting on NAD(P)H as acceptor"/>
    <property type="evidence" value="ECO:0007669"/>
    <property type="project" value="UniProtKB-UniRule"/>
</dbReference>